<feature type="transmembrane region" description="Helical" evidence="6">
    <location>
        <begin position="12"/>
        <end position="34"/>
    </location>
</feature>
<dbReference type="SUPFAM" id="SSF55486">
    <property type="entry name" value="Metalloproteases ('zincins'), catalytic domain"/>
    <property type="match status" value="1"/>
</dbReference>
<dbReference type="RefSeq" id="WP_115452381.1">
    <property type="nucleotide sequence ID" value="NZ_QNQT01000005.1"/>
</dbReference>
<dbReference type="Gene3D" id="1.10.3720.10">
    <property type="entry name" value="MetI-like"/>
    <property type="match status" value="1"/>
</dbReference>
<comment type="subcellular location">
    <subcellularLocation>
        <location evidence="6">Cell membrane</location>
        <topology evidence="6">Multi-pass membrane protein</topology>
    </subcellularLocation>
    <subcellularLocation>
        <location evidence="1">Membrane</location>
        <topology evidence="1">Multi-pass membrane protein</topology>
    </subcellularLocation>
</comment>
<evidence type="ECO:0000256" key="4">
    <source>
        <dbReference type="ARBA" id="ARBA00022989"/>
    </source>
</evidence>
<keyword evidence="3 6" id="KW-0812">Transmembrane</keyword>
<keyword evidence="8" id="KW-0031">Aminopeptidase</keyword>
<protein>
    <submittedName>
        <fullName evidence="8">Aminopeptidase</fullName>
    </submittedName>
</protein>
<dbReference type="Gene3D" id="1.10.390.10">
    <property type="entry name" value="Neutral Protease Domain 2"/>
    <property type="match status" value="1"/>
</dbReference>
<dbReference type="CDD" id="cd06261">
    <property type="entry name" value="TM_PBP2"/>
    <property type="match status" value="1"/>
</dbReference>
<dbReference type="InterPro" id="IPR000515">
    <property type="entry name" value="MetI-like"/>
</dbReference>
<dbReference type="PANTHER" id="PTHR43839:SF3">
    <property type="entry name" value="OLIGOPEPTIDE ABC TRANSPORTER, PERMEASE PROTEIN"/>
    <property type="match status" value="1"/>
</dbReference>
<keyword evidence="9" id="KW-1185">Reference proteome</keyword>
<dbReference type="CDD" id="cd09604">
    <property type="entry name" value="M1_APN_like"/>
    <property type="match status" value="1"/>
</dbReference>
<dbReference type="EMBL" id="QNQT01000005">
    <property type="protein sequence ID" value="RDU36387.1"/>
    <property type="molecule type" value="Genomic_DNA"/>
</dbReference>
<dbReference type="Proteomes" id="UP000257144">
    <property type="component" value="Unassembled WGS sequence"/>
</dbReference>
<sequence>MNKLFRINYSYYIGVTFVGILLFLTAFGEILAPYSLSEQLEAKYVDGTIIAPPIEPFTMKEYPLGTNRWGYDLLTLVLHGIRYTVLVSIAVTVLKMGAGTLIGLYAGTMKRVPGWLEAFENAWSYVPLFIILYFFLIPISMNSMLKPIKLIIYFIIAAAVISTPSIVSSVRKKTEEINKSVFIEAAKSLGAGRNRIIWRHIFPQMKESLTVMFILEIVYVITIMGQLALVNIFVGGTTMTMDPVIYISITNELAGLVGQARGNVYGTFHVLLVPLAALLITTLSFSLLANGLKNRFQSNYQRMPWIKTGFEPVLQPKRKEYGQALKLWPPKGEKLFYVILVVIFVFSGTFVYATRNNDIGVKNYSQAKYDLKIKMSESGKFTIFAKVTAKNLSDKQWDNLVFYFIPNSFTEGHSYETVKGHSVVNFTSVKIDGKKAVHTLANDTLKVKLPKNLEKGEETVAYFAYTLELPEEGSRLSKVGDNFYLAQWYPMLATFQDGKWNKGEFSNGLETFHTGFSDYTVKYELPKGYSFISSSDGDPSPKTGKGEAKAGKVRDFFIAIIKDMDVYKAESKGVSIKLYTKGDHGRDPKEALKLARNALSFYQQKIGEYPHKQLDIVLDLGQNMEYPGIVTVNPYHEFDKFFKIALVHEIAHQYFYGVVANDPFNEPWIDEGFTEFATNMYFYIKEDEPLGIAQELSNNRMRSIDQANIRRQYSNTPVDKIRHTGFVYGQPAIKIFNLIEDNHYVRNEGDVKKVAMQYLSDYYNRFKYKEVDTKEFLRFTMDYFRVPRGYFSDWLDTSTE</sequence>
<keyword evidence="5 6" id="KW-0472">Membrane</keyword>
<feature type="transmembrane region" description="Helical" evidence="6">
    <location>
        <begin position="335"/>
        <end position="353"/>
    </location>
</feature>
<accession>A0A3D8GPX2</accession>
<dbReference type="OrthoDB" id="9814383at2"/>
<feature type="transmembrane region" description="Helical" evidence="6">
    <location>
        <begin position="209"/>
        <end position="234"/>
    </location>
</feature>
<dbReference type="AlphaFoldDB" id="A0A3D8GPX2"/>
<evidence type="ECO:0000259" key="7">
    <source>
        <dbReference type="PROSITE" id="PS50928"/>
    </source>
</evidence>
<feature type="domain" description="ABC transmembrane type-1" evidence="7">
    <location>
        <begin position="81"/>
        <end position="289"/>
    </location>
</feature>
<feature type="transmembrane region" description="Helical" evidence="6">
    <location>
        <begin position="83"/>
        <end position="106"/>
    </location>
</feature>
<comment type="caution">
    <text evidence="8">The sequence shown here is derived from an EMBL/GenBank/DDBJ whole genome shotgun (WGS) entry which is preliminary data.</text>
</comment>
<feature type="transmembrane region" description="Helical" evidence="6">
    <location>
        <begin position="118"/>
        <end position="139"/>
    </location>
</feature>
<proteinExistence type="inferred from homology"/>
<gene>
    <name evidence="8" type="ORF">DRW41_12685</name>
</gene>
<dbReference type="PANTHER" id="PTHR43839">
    <property type="entry name" value="OPPC IN A BINDING PROTEIN-DEPENDENT TRANSPORT SYSTEM"/>
    <property type="match status" value="1"/>
</dbReference>
<dbReference type="InterPro" id="IPR027268">
    <property type="entry name" value="Peptidase_M4/M1_CTD_sf"/>
</dbReference>
<dbReference type="GO" id="GO:0055085">
    <property type="term" value="P:transmembrane transport"/>
    <property type="evidence" value="ECO:0007669"/>
    <property type="project" value="InterPro"/>
</dbReference>
<comment type="similarity">
    <text evidence="6">Belongs to the binding-protein-dependent transport system permease family.</text>
</comment>
<reference evidence="8 9" key="1">
    <citation type="submission" date="2018-07" db="EMBL/GenBank/DDBJ databases">
        <title>Bacillus sp. YLB-04 draft genome sequence.</title>
        <authorList>
            <person name="Yu L."/>
            <person name="Tang X."/>
        </authorList>
    </citation>
    <scope>NUCLEOTIDE SEQUENCE [LARGE SCALE GENOMIC DNA]</scope>
    <source>
        <strain evidence="8 9">YLB-04</strain>
    </source>
</reference>
<feature type="transmembrane region" description="Helical" evidence="6">
    <location>
        <begin position="271"/>
        <end position="292"/>
    </location>
</feature>
<dbReference type="GO" id="GO:0004177">
    <property type="term" value="F:aminopeptidase activity"/>
    <property type="evidence" value="ECO:0007669"/>
    <property type="project" value="UniProtKB-KW"/>
</dbReference>
<dbReference type="SUPFAM" id="SSF161098">
    <property type="entry name" value="MetI-like"/>
    <property type="match status" value="1"/>
</dbReference>
<dbReference type="PROSITE" id="PS50928">
    <property type="entry name" value="ABC_TM1"/>
    <property type="match status" value="1"/>
</dbReference>
<evidence type="ECO:0000256" key="3">
    <source>
        <dbReference type="ARBA" id="ARBA00022692"/>
    </source>
</evidence>
<organism evidence="8 9">
    <name type="scientific">Neobacillus piezotolerans</name>
    <dbReference type="NCBI Taxonomy" id="2259171"/>
    <lineage>
        <taxon>Bacteria</taxon>
        <taxon>Bacillati</taxon>
        <taxon>Bacillota</taxon>
        <taxon>Bacilli</taxon>
        <taxon>Bacillales</taxon>
        <taxon>Bacillaceae</taxon>
        <taxon>Neobacillus</taxon>
    </lineage>
</organism>
<keyword evidence="8" id="KW-0378">Hydrolase</keyword>
<dbReference type="GO" id="GO:0005886">
    <property type="term" value="C:plasma membrane"/>
    <property type="evidence" value="ECO:0007669"/>
    <property type="project" value="UniProtKB-SubCell"/>
</dbReference>
<evidence type="ECO:0000313" key="8">
    <source>
        <dbReference type="EMBL" id="RDU36387.1"/>
    </source>
</evidence>
<evidence type="ECO:0000256" key="6">
    <source>
        <dbReference type="RuleBase" id="RU363032"/>
    </source>
</evidence>
<feature type="transmembrane region" description="Helical" evidence="6">
    <location>
        <begin position="151"/>
        <end position="170"/>
    </location>
</feature>
<evidence type="ECO:0000256" key="5">
    <source>
        <dbReference type="ARBA" id="ARBA00023136"/>
    </source>
</evidence>
<dbReference type="InterPro" id="IPR035906">
    <property type="entry name" value="MetI-like_sf"/>
</dbReference>
<keyword evidence="8" id="KW-0645">Protease</keyword>
<evidence type="ECO:0000256" key="1">
    <source>
        <dbReference type="ARBA" id="ARBA00004141"/>
    </source>
</evidence>
<evidence type="ECO:0000313" key="9">
    <source>
        <dbReference type="Proteomes" id="UP000257144"/>
    </source>
</evidence>
<keyword evidence="4 6" id="KW-1133">Transmembrane helix</keyword>
<keyword evidence="2 6" id="KW-0813">Transport</keyword>
<name>A0A3D8GPX2_9BACI</name>
<dbReference type="Pfam" id="PF00528">
    <property type="entry name" value="BPD_transp_1"/>
    <property type="match status" value="1"/>
</dbReference>
<evidence type="ECO:0000256" key="2">
    <source>
        <dbReference type="ARBA" id="ARBA00022448"/>
    </source>
</evidence>